<dbReference type="EMBL" id="JBHULH010000001">
    <property type="protein sequence ID" value="MFD2566178.1"/>
    <property type="molecule type" value="Genomic_DNA"/>
</dbReference>
<feature type="chain" id="PRO_5046597967" evidence="1">
    <location>
        <begin position="20"/>
        <end position="254"/>
    </location>
</feature>
<reference evidence="3" key="1">
    <citation type="journal article" date="2019" name="Int. J. Syst. Evol. Microbiol.">
        <title>The Global Catalogue of Microorganisms (GCM) 10K type strain sequencing project: providing services to taxonomists for standard genome sequencing and annotation.</title>
        <authorList>
            <consortium name="The Broad Institute Genomics Platform"/>
            <consortium name="The Broad Institute Genome Sequencing Center for Infectious Disease"/>
            <person name="Wu L."/>
            <person name="Ma J."/>
        </authorList>
    </citation>
    <scope>NUCLEOTIDE SEQUENCE [LARGE SCALE GENOMIC DNA]</scope>
    <source>
        <strain evidence="3">KCTC 52127</strain>
    </source>
</reference>
<evidence type="ECO:0000256" key="1">
    <source>
        <dbReference type="SAM" id="SignalP"/>
    </source>
</evidence>
<evidence type="ECO:0000313" key="3">
    <source>
        <dbReference type="Proteomes" id="UP001597508"/>
    </source>
</evidence>
<gene>
    <name evidence="2" type="ORF">ACFSRZ_02265</name>
</gene>
<accession>A0ABW5LMV3</accession>
<protein>
    <submittedName>
        <fullName evidence="2">Uncharacterized protein</fullName>
    </submittedName>
</protein>
<keyword evidence="3" id="KW-1185">Reference proteome</keyword>
<evidence type="ECO:0000313" key="2">
    <source>
        <dbReference type="EMBL" id="MFD2566178.1"/>
    </source>
</evidence>
<organism evidence="2 3">
    <name type="scientific">Pseudotenacibaculum haliotis</name>
    <dbReference type="NCBI Taxonomy" id="1862138"/>
    <lineage>
        <taxon>Bacteria</taxon>
        <taxon>Pseudomonadati</taxon>
        <taxon>Bacteroidota</taxon>
        <taxon>Flavobacteriia</taxon>
        <taxon>Flavobacteriales</taxon>
        <taxon>Flavobacteriaceae</taxon>
        <taxon>Pseudotenacibaculum</taxon>
    </lineage>
</organism>
<sequence>MKRSLVTLLLVAMTTSISAQFLSSKPDNYAVTAENYIDFIPIAPIQIKADVVSATSNNEIKAQSTLQMSMDKQSVLNFIPNESMETTIQRFNADGTVSYLYSGRSVKKGTYRLIVDYNKYIIQSVEGSGNDSCVGYAKIGVGLRIVANVNALKNNIDISSLVALGSAAAKGEVSGSVGYEVVGIESKEITAVIPINSEITSSINQVFLQAIGVVKGKIYDSATRLYPQVIAIKHTGCDLKTITKNLIGQYGASN</sequence>
<dbReference type="RefSeq" id="WP_379664897.1">
    <property type="nucleotide sequence ID" value="NZ_JBHULH010000001.1"/>
</dbReference>
<name>A0ABW5LMV3_9FLAO</name>
<feature type="signal peptide" evidence="1">
    <location>
        <begin position="1"/>
        <end position="19"/>
    </location>
</feature>
<comment type="caution">
    <text evidence="2">The sequence shown here is derived from an EMBL/GenBank/DDBJ whole genome shotgun (WGS) entry which is preliminary data.</text>
</comment>
<proteinExistence type="predicted"/>
<keyword evidence="1" id="KW-0732">Signal</keyword>
<dbReference type="Proteomes" id="UP001597508">
    <property type="component" value="Unassembled WGS sequence"/>
</dbReference>